<dbReference type="PROSITE" id="PS50206">
    <property type="entry name" value="RHODANESE_3"/>
    <property type="match status" value="2"/>
</dbReference>
<dbReference type="CDD" id="cd01449">
    <property type="entry name" value="TST_Repeat_2"/>
    <property type="match status" value="1"/>
</dbReference>
<evidence type="ECO:0000313" key="5">
    <source>
        <dbReference type="Proteomes" id="UP000014540"/>
    </source>
</evidence>
<keyword evidence="2" id="KW-0732">Signal</keyword>
<sequence length="299" mass="33806">MKIKIFLLLLFVFSQTTYAVASKEKKQIGKSWFLNAADALSLEKQGATMIDAREGFKFKSYFPSISLKWKEISRKDSPLRGYLLPESEAIEILQRKGIQKDRVILVFADPISGWGEEGRIVWSLRTLGFSNTYIIDGRIRALIKARESKKVSDSKIEIFAINSTRQTTDWSADANFVKSHLSDRKFIFVDSREEREFEGGTPYGESHGGHLPGARSLYYKNLLNSDGYLLSETELRRKFSSVGIESGKTVVTYCTGGIRSAWLVAVLISFGYDAKNYAGSMWEWSSLDPDRFPLVKGSN</sequence>
<dbReference type="SMART" id="SM00450">
    <property type="entry name" value="RHOD"/>
    <property type="match status" value="1"/>
</dbReference>
<dbReference type="PANTHER" id="PTHR43855:SF1">
    <property type="entry name" value="THIOSULFATE SULFURTRANSFERASE"/>
    <property type="match status" value="1"/>
</dbReference>
<dbReference type="SUPFAM" id="SSF52821">
    <property type="entry name" value="Rhodanese/Cell cycle control phosphatase"/>
    <property type="match status" value="2"/>
</dbReference>
<evidence type="ECO:0000259" key="3">
    <source>
        <dbReference type="PROSITE" id="PS50206"/>
    </source>
</evidence>
<accession>S3V6B0</accession>
<dbReference type="EMBL" id="AKWZ02000001">
    <property type="protein sequence ID" value="EPG76199.1"/>
    <property type="molecule type" value="Genomic_DNA"/>
</dbReference>
<dbReference type="PANTHER" id="PTHR43855">
    <property type="entry name" value="THIOSULFATE SULFURTRANSFERASE"/>
    <property type="match status" value="1"/>
</dbReference>
<dbReference type="AlphaFoldDB" id="S3V6B0"/>
<feature type="chain" id="PRO_5004513289" evidence="2">
    <location>
        <begin position="20"/>
        <end position="299"/>
    </location>
</feature>
<dbReference type="InterPro" id="IPR051126">
    <property type="entry name" value="Thiosulfate_sulfurtransferase"/>
</dbReference>
<dbReference type="RefSeq" id="WP_016547479.1">
    <property type="nucleotide sequence ID" value="NZ_AKWZ02000001.1"/>
</dbReference>
<reference evidence="4" key="1">
    <citation type="submission" date="2013-04" db="EMBL/GenBank/DDBJ databases">
        <authorList>
            <person name="Harkins D.M."/>
            <person name="Durkin A.S."/>
            <person name="Selengut J.D."/>
            <person name="Sanka R."/>
            <person name="DePew J."/>
            <person name="Purushe J."/>
            <person name="Ahmed A."/>
            <person name="van der Linden H."/>
            <person name="Goris M.G.A."/>
            <person name="Hartskeerl R.A."/>
            <person name="Vinetz J.M."/>
            <person name="Sutton G.G."/>
            <person name="Nelson W.C."/>
            <person name="Fouts D.E."/>
        </authorList>
    </citation>
    <scope>NUCLEOTIDE SEQUENCE [LARGE SCALE GENOMIC DNA]</scope>
    <source>
        <strain evidence="4">BUT 6</strain>
    </source>
</reference>
<feature type="domain" description="Rhodanese" evidence="3">
    <location>
        <begin position="182"/>
        <end position="293"/>
    </location>
</feature>
<feature type="signal peptide" evidence="2">
    <location>
        <begin position="1"/>
        <end position="19"/>
    </location>
</feature>
<evidence type="ECO:0000256" key="2">
    <source>
        <dbReference type="SAM" id="SignalP"/>
    </source>
</evidence>
<gene>
    <name evidence="4" type="ORF">LEP1GSC058_1341</name>
</gene>
<dbReference type="Proteomes" id="UP000014540">
    <property type="component" value="Unassembled WGS sequence"/>
</dbReference>
<name>S3V6B0_9LEPT</name>
<dbReference type="Pfam" id="PF00581">
    <property type="entry name" value="Rhodanese"/>
    <property type="match status" value="1"/>
</dbReference>
<comment type="caution">
    <text evidence="4">The sequence shown here is derived from an EMBL/GenBank/DDBJ whole genome shotgun (WGS) entry which is preliminary data.</text>
</comment>
<dbReference type="Gene3D" id="3.40.250.10">
    <property type="entry name" value="Rhodanese-like domain"/>
    <property type="match status" value="2"/>
</dbReference>
<dbReference type="OrthoDB" id="9770030at2"/>
<evidence type="ECO:0000256" key="1">
    <source>
        <dbReference type="ARBA" id="ARBA00022737"/>
    </source>
</evidence>
<proteinExistence type="predicted"/>
<organism evidence="4 5">
    <name type="scientific">Leptospira fainei serovar Hurstbridge str. BUT 6</name>
    <dbReference type="NCBI Taxonomy" id="1193011"/>
    <lineage>
        <taxon>Bacteria</taxon>
        <taxon>Pseudomonadati</taxon>
        <taxon>Spirochaetota</taxon>
        <taxon>Spirochaetia</taxon>
        <taxon>Leptospirales</taxon>
        <taxon>Leptospiraceae</taxon>
        <taxon>Leptospira</taxon>
    </lineage>
</organism>
<feature type="domain" description="Rhodanese" evidence="3">
    <location>
        <begin position="43"/>
        <end position="151"/>
    </location>
</feature>
<dbReference type="InterPro" id="IPR001763">
    <property type="entry name" value="Rhodanese-like_dom"/>
</dbReference>
<protein>
    <submittedName>
        <fullName evidence="4">Rhodanese-like protein</fullName>
    </submittedName>
</protein>
<dbReference type="STRING" id="1193011.LEP1GSC058_1341"/>
<dbReference type="InterPro" id="IPR036873">
    <property type="entry name" value="Rhodanese-like_dom_sf"/>
</dbReference>
<keyword evidence="5" id="KW-1185">Reference proteome</keyword>
<keyword evidence="1" id="KW-0677">Repeat</keyword>
<evidence type="ECO:0000313" key="4">
    <source>
        <dbReference type="EMBL" id="EPG76199.1"/>
    </source>
</evidence>